<protein>
    <submittedName>
        <fullName evidence="2">Uncharacterized protein</fullName>
    </submittedName>
</protein>
<comment type="caution">
    <text evidence="2">The sequence shown here is derived from an EMBL/GenBank/DDBJ whole genome shotgun (WGS) entry which is preliminary data.</text>
</comment>
<dbReference type="EMBL" id="JAUCMV010000004">
    <property type="protein sequence ID" value="KAK0401075.1"/>
    <property type="molecule type" value="Genomic_DNA"/>
</dbReference>
<evidence type="ECO:0000313" key="2">
    <source>
        <dbReference type="EMBL" id="KAK0401075.1"/>
    </source>
</evidence>
<organism evidence="2 3">
    <name type="scientific">Steinernema hermaphroditum</name>
    <dbReference type="NCBI Taxonomy" id="289476"/>
    <lineage>
        <taxon>Eukaryota</taxon>
        <taxon>Metazoa</taxon>
        <taxon>Ecdysozoa</taxon>
        <taxon>Nematoda</taxon>
        <taxon>Chromadorea</taxon>
        <taxon>Rhabditida</taxon>
        <taxon>Tylenchina</taxon>
        <taxon>Panagrolaimomorpha</taxon>
        <taxon>Strongyloidoidea</taxon>
        <taxon>Steinernematidae</taxon>
        <taxon>Steinernema</taxon>
    </lineage>
</organism>
<keyword evidence="3" id="KW-1185">Reference proteome</keyword>
<evidence type="ECO:0000313" key="3">
    <source>
        <dbReference type="Proteomes" id="UP001175271"/>
    </source>
</evidence>
<name>A0AA39LL53_9BILA</name>
<feature type="chain" id="PRO_5041315369" evidence="1">
    <location>
        <begin position="22"/>
        <end position="200"/>
    </location>
</feature>
<dbReference type="Proteomes" id="UP001175271">
    <property type="component" value="Unassembled WGS sequence"/>
</dbReference>
<gene>
    <name evidence="2" type="ORF">QR680_015582</name>
</gene>
<feature type="signal peptide" evidence="1">
    <location>
        <begin position="1"/>
        <end position="21"/>
    </location>
</feature>
<proteinExistence type="predicted"/>
<dbReference type="AlphaFoldDB" id="A0AA39LL53"/>
<evidence type="ECO:0000256" key="1">
    <source>
        <dbReference type="SAM" id="SignalP"/>
    </source>
</evidence>
<keyword evidence="1" id="KW-0732">Signal</keyword>
<accession>A0AA39LL53</accession>
<sequence length="200" mass="22014">MRAAFVVLVFSLALLGTVAQAFEIGQDSLVGAMKRSLALGRMGFRPGKRSLEDMVNDEVVKRSLALGRQGFRPGKRASPMSFVTSQELENALDIVTEDQMGKRSIALGRAGFRPAKRSLALGRSGFRPGKRSIALGRERFRPGKRSVTEMPPINMPVNFASGRCQMEQLEEVYSVLIRLAQGFEEMTAKCQAENPFTTTN</sequence>
<reference evidence="2" key="1">
    <citation type="submission" date="2023-06" db="EMBL/GenBank/DDBJ databases">
        <title>Genomic analysis of the entomopathogenic nematode Steinernema hermaphroditum.</title>
        <authorList>
            <person name="Schwarz E.M."/>
            <person name="Heppert J.K."/>
            <person name="Baniya A."/>
            <person name="Schwartz H.T."/>
            <person name="Tan C.-H."/>
            <person name="Antoshechkin I."/>
            <person name="Sternberg P.W."/>
            <person name="Goodrich-Blair H."/>
            <person name="Dillman A.R."/>
        </authorList>
    </citation>
    <scope>NUCLEOTIDE SEQUENCE</scope>
    <source>
        <strain evidence="2">PS9179</strain>
        <tissue evidence="2">Whole animal</tissue>
    </source>
</reference>